<organism evidence="5 6">
    <name type="scientific">Polarella glacialis</name>
    <name type="common">Dinoflagellate</name>
    <dbReference type="NCBI Taxonomy" id="89957"/>
    <lineage>
        <taxon>Eukaryota</taxon>
        <taxon>Sar</taxon>
        <taxon>Alveolata</taxon>
        <taxon>Dinophyceae</taxon>
        <taxon>Suessiales</taxon>
        <taxon>Suessiaceae</taxon>
        <taxon>Polarella</taxon>
    </lineage>
</organism>
<evidence type="ECO:0000256" key="1">
    <source>
        <dbReference type="ARBA" id="ARBA00022741"/>
    </source>
</evidence>
<dbReference type="InterPro" id="IPR000719">
    <property type="entry name" value="Prot_kinase_dom"/>
</dbReference>
<dbReference type="InterPro" id="IPR050117">
    <property type="entry name" value="MAPK"/>
</dbReference>
<evidence type="ECO:0000313" key="5">
    <source>
        <dbReference type="EMBL" id="CAE8592802.1"/>
    </source>
</evidence>
<dbReference type="GO" id="GO:0005524">
    <property type="term" value="F:ATP binding"/>
    <property type="evidence" value="ECO:0007669"/>
    <property type="project" value="UniProtKB-KW"/>
</dbReference>
<evidence type="ECO:0000256" key="2">
    <source>
        <dbReference type="ARBA" id="ARBA00022840"/>
    </source>
</evidence>
<reference evidence="5" key="1">
    <citation type="submission" date="2021-02" db="EMBL/GenBank/DDBJ databases">
        <authorList>
            <person name="Dougan E. K."/>
            <person name="Rhodes N."/>
            <person name="Thang M."/>
            <person name="Chan C."/>
        </authorList>
    </citation>
    <scope>NUCLEOTIDE SEQUENCE</scope>
</reference>
<keyword evidence="6" id="KW-1185">Reference proteome</keyword>
<keyword evidence="1" id="KW-0547">Nucleotide-binding</keyword>
<dbReference type="GO" id="GO:0004672">
    <property type="term" value="F:protein kinase activity"/>
    <property type="evidence" value="ECO:0007669"/>
    <property type="project" value="InterPro"/>
</dbReference>
<gene>
    <name evidence="5" type="ORF">PGLA1383_LOCUS11426</name>
</gene>
<proteinExistence type="predicted"/>
<dbReference type="PANTHER" id="PTHR24055">
    <property type="entry name" value="MITOGEN-ACTIVATED PROTEIN KINASE"/>
    <property type="match status" value="1"/>
</dbReference>
<sequence>MTDYVATRWYRAPELLLGSTHYGKDVDIWAVGCIMGELTDGQPLFAGESEVDQLFVIQKVLGPLTPEHMEMFLRNPRFLGIQFPDVSRPETLEKRYVRKMPKLQMQLLKGVLAMEPRRRLSARDTLRMPWFEGIKLPRSLRPPSQSQSRSAARPESSGGTAAGRDSTAGSAGKRAERQQERQQERVQQERVQEAGPQNKSLGPASGASLVAPPAVAPFWLQLQALPTKMSCAEQKELGNAFPQGRAMQREETRSAAGGGHAQDFMRNPANDGRLRSSGGLDHHQHQQNHHPVSWFCLGCFFKFLLVL</sequence>
<feature type="compositionally biased region" description="Basic and acidic residues" evidence="3">
    <location>
        <begin position="173"/>
        <end position="192"/>
    </location>
</feature>
<feature type="compositionally biased region" description="Low complexity" evidence="3">
    <location>
        <begin position="136"/>
        <end position="157"/>
    </location>
</feature>
<dbReference type="Gene3D" id="1.10.510.10">
    <property type="entry name" value="Transferase(Phosphotransferase) domain 1"/>
    <property type="match status" value="1"/>
</dbReference>
<evidence type="ECO:0000313" key="6">
    <source>
        <dbReference type="Proteomes" id="UP000654075"/>
    </source>
</evidence>
<name>A0A813DTY3_POLGL</name>
<protein>
    <recommendedName>
        <fullName evidence="4">Protein kinase domain-containing protein</fullName>
    </recommendedName>
</protein>
<feature type="region of interest" description="Disordered" evidence="3">
    <location>
        <begin position="136"/>
        <end position="206"/>
    </location>
</feature>
<dbReference type="AlphaFoldDB" id="A0A813DTY3"/>
<evidence type="ECO:0000256" key="3">
    <source>
        <dbReference type="SAM" id="MobiDB-lite"/>
    </source>
</evidence>
<dbReference type="EMBL" id="CAJNNV010005895">
    <property type="protein sequence ID" value="CAE8592802.1"/>
    <property type="molecule type" value="Genomic_DNA"/>
</dbReference>
<dbReference type="SUPFAM" id="SSF56112">
    <property type="entry name" value="Protein kinase-like (PK-like)"/>
    <property type="match status" value="1"/>
</dbReference>
<keyword evidence="2" id="KW-0067">ATP-binding</keyword>
<feature type="domain" description="Protein kinase" evidence="4">
    <location>
        <begin position="1"/>
        <end position="131"/>
    </location>
</feature>
<dbReference type="Pfam" id="PF00069">
    <property type="entry name" value="Pkinase"/>
    <property type="match status" value="1"/>
</dbReference>
<dbReference type="OrthoDB" id="548217at2759"/>
<feature type="region of interest" description="Disordered" evidence="3">
    <location>
        <begin position="244"/>
        <end position="285"/>
    </location>
</feature>
<evidence type="ECO:0000259" key="4">
    <source>
        <dbReference type="PROSITE" id="PS50011"/>
    </source>
</evidence>
<dbReference type="PROSITE" id="PS50011">
    <property type="entry name" value="PROTEIN_KINASE_DOM"/>
    <property type="match status" value="1"/>
</dbReference>
<dbReference type="Proteomes" id="UP000654075">
    <property type="component" value="Unassembled WGS sequence"/>
</dbReference>
<comment type="caution">
    <text evidence="5">The sequence shown here is derived from an EMBL/GenBank/DDBJ whole genome shotgun (WGS) entry which is preliminary data.</text>
</comment>
<accession>A0A813DTY3</accession>
<dbReference type="InterPro" id="IPR011009">
    <property type="entry name" value="Kinase-like_dom_sf"/>
</dbReference>